<dbReference type="Pfam" id="PF20583">
    <property type="entry name" value="DUF6786"/>
    <property type="match status" value="1"/>
</dbReference>
<dbReference type="AlphaFoldDB" id="A0AA49GMG2"/>
<protein>
    <submittedName>
        <fullName evidence="1">Uncharacterized protein</fullName>
    </submittedName>
</protein>
<dbReference type="InterPro" id="IPR046713">
    <property type="entry name" value="DUF6786"/>
</dbReference>
<gene>
    <name evidence="1" type="ORF">K4G66_29345</name>
</gene>
<reference evidence="1" key="1">
    <citation type="journal article" date="2023" name="Comput. Struct. Biotechnol. J.">
        <title>Discovery of a novel marine Bacteroidetes with a rich repertoire of carbohydrate-active enzymes.</title>
        <authorList>
            <person name="Chen B."/>
            <person name="Liu G."/>
            <person name="Chen Q."/>
            <person name="Wang H."/>
            <person name="Liu L."/>
            <person name="Tang K."/>
        </authorList>
    </citation>
    <scope>NUCLEOTIDE SEQUENCE</scope>
    <source>
        <strain evidence="1">TK19036</strain>
    </source>
</reference>
<dbReference type="EMBL" id="CP120682">
    <property type="protein sequence ID" value="WKN36471.1"/>
    <property type="molecule type" value="Genomic_DNA"/>
</dbReference>
<reference evidence="1" key="2">
    <citation type="journal article" date="2024" name="Antonie Van Leeuwenhoek">
        <title>Roseihalotalea indica gen. nov., sp. nov., a halophilic Bacteroidetes from mesopelagic Southwest Indian Ocean with higher carbohydrate metabolic potential.</title>
        <authorList>
            <person name="Chen B."/>
            <person name="Zhang M."/>
            <person name="Lin D."/>
            <person name="Ye J."/>
            <person name="Tang K."/>
        </authorList>
    </citation>
    <scope>NUCLEOTIDE SEQUENCE</scope>
    <source>
        <strain evidence="1">TK19036</strain>
    </source>
</reference>
<evidence type="ECO:0000313" key="1">
    <source>
        <dbReference type="EMBL" id="WKN36471.1"/>
    </source>
</evidence>
<name>A0AA49GMG2_9BACT</name>
<organism evidence="1">
    <name type="scientific">Roseihalotalea indica</name>
    <dbReference type="NCBI Taxonomy" id="2867963"/>
    <lineage>
        <taxon>Bacteria</taxon>
        <taxon>Pseudomonadati</taxon>
        <taxon>Bacteroidota</taxon>
        <taxon>Cytophagia</taxon>
        <taxon>Cytophagales</taxon>
        <taxon>Catalimonadaceae</taxon>
        <taxon>Roseihalotalea</taxon>
    </lineage>
</organism>
<accession>A0AA49GMG2</accession>
<sequence length="424" mass="46879">MVQFTYGSFYRFGLAIILLGSCQRATTGEDEDRNSANVDDVEKVENSFAYDLNFLERFHQDLVLLQAPDGLGQAVVAPAYQGRVMTSTTGEMNSPGFGWINHELIQAQEVQPHFNAYGGEDRFWLGPEGGQYALFFPPESEFTFENWKTPAAIDTEPFELISSDEHSATFTRAMELTNYAGFTFRLQVDRAIQMLPRAEVESRLNFSLPDSVDYVAFASENTVTNTGDNAWEKERGLISIWILGMFNPSDQTTMVVPYNPASASSVPIVNSHYFGEVPDERLKTDDEVIYFKGDGKYRSKIGVPPGRARSVLGSYDAGKKTLTLVHFSYDANATNYVNSMWEIQSEPYGGDVVNAYNDGAVEGGGEQLGPFYELESSSWAAELPPGQSLTHTHTTVHLVGDTAQLNIIAQQVLGVSLNQIISAL</sequence>
<proteinExistence type="predicted"/>